<gene>
    <name evidence="1" type="ORF">OLW01_03420</name>
</gene>
<reference evidence="1" key="1">
    <citation type="submission" date="2022-10" db="EMBL/GenBank/DDBJ databases">
        <title>Catenovulum adriacola sp. nov. isolated in the Harbour of Susak.</title>
        <authorList>
            <person name="Schoch T."/>
            <person name="Reich S.J."/>
            <person name="Stoeferle S."/>
            <person name="Flaiz M."/>
            <person name="Kazda M."/>
            <person name="Riedel C.U."/>
            <person name="Duerre P."/>
        </authorList>
    </citation>
    <scope>NUCLEOTIDE SEQUENCE</scope>
    <source>
        <strain evidence="1">TS8</strain>
    </source>
</reference>
<name>A0ABY7AMU4_9ALTE</name>
<organism evidence="1 2">
    <name type="scientific">Catenovulum adriaticum</name>
    <dbReference type="NCBI Taxonomy" id="2984846"/>
    <lineage>
        <taxon>Bacteria</taxon>
        <taxon>Pseudomonadati</taxon>
        <taxon>Pseudomonadota</taxon>
        <taxon>Gammaproteobacteria</taxon>
        <taxon>Alteromonadales</taxon>
        <taxon>Alteromonadaceae</taxon>
        <taxon>Catenovulum</taxon>
    </lineage>
</organism>
<dbReference type="EMBL" id="CP109965">
    <property type="protein sequence ID" value="WAJ70873.1"/>
    <property type="molecule type" value="Genomic_DNA"/>
</dbReference>
<protein>
    <recommendedName>
        <fullName evidence="3">Chemotaxis protein</fullName>
    </recommendedName>
</protein>
<evidence type="ECO:0008006" key="3">
    <source>
        <dbReference type="Google" id="ProtNLM"/>
    </source>
</evidence>
<proteinExistence type="predicted"/>
<evidence type="ECO:0000313" key="2">
    <source>
        <dbReference type="Proteomes" id="UP001163726"/>
    </source>
</evidence>
<accession>A0ABY7AMU4</accession>
<dbReference type="Proteomes" id="UP001163726">
    <property type="component" value="Chromosome"/>
</dbReference>
<dbReference type="RefSeq" id="WP_268075219.1">
    <property type="nucleotide sequence ID" value="NZ_CP109965.1"/>
</dbReference>
<evidence type="ECO:0000313" key="1">
    <source>
        <dbReference type="EMBL" id="WAJ70873.1"/>
    </source>
</evidence>
<keyword evidence="2" id="KW-1185">Reference proteome</keyword>
<sequence length="180" mass="20725">MSYNKPQSQDEKWCHRAETTNLLALSIAQIHMSLTEGDNSIDTLTESFQKLANFCIKVENLAKEDKAEQGNQEIIRLAESMSSQINEAIVAFQFYDRLCQRLEHVTTSLNGLADLLKDDAHLTLPDGWLDLREQIRQQYTMQAEHQMFELIMQGHSPEQALEQFKALLLVNNNQNDIELF</sequence>